<evidence type="ECO:0000256" key="2">
    <source>
        <dbReference type="ARBA" id="ARBA00007261"/>
    </source>
</evidence>
<keyword evidence="13" id="KW-1185">Reference proteome</keyword>
<dbReference type="Gene3D" id="3.30.830.10">
    <property type="entry name" value="Metalloenzyme, LuxS/M16 peptidase-like"/>
    <property type="match status" value="4"/>
</dbReference>
<dbReference type="GO" id="GO:0006508">
    <property type="term" value="P:proteolysis"/>
    <property type="evidence" value="ECO:0007669"/>
    <property type="project" value="UniProtKB-KW"/>
</dbReference>
<keyword evidence="5" id="KW-0378">Hydrolase</keyword>
<keyword evidence="3" id="KW-0645">Protease</keyword>
<keyword evidence="9" id="KW-0732">Signal</keyword>
<dbReference type="PROSITE" id="PS00143">
    <property type="entry name" value="INSULINASE"/>
    <property type="match status" value="1"/>
</dbReference>
<comment type="similarity">
    <text evidence="2 8">Belongs to the peptidase M16 family.</text>
</comment>
<gene>
    <name evidence="12" type="ORF">FG486_10570</name>
</gene>
<dbReference type="Pfam" id="PF05193">
    <property type="entry name" value="Peptidase_M16_C"/>
    <property type="match status" value="2"/>
</dbReference>
<dbReference type="InterPro" id="IPR011765">
    <property type="entry name" value="Pept_M16_N"/>
</dbReference>
<comment type="caution">
    <text evidence="12">The sequence shown here is derived from an EMBL/GenBank/DDBJ whole genome shotgun (WGS) entry which is preliminary data.</text>
</comment>
<evidence type="ECO:0000259" key="10">
    <source>
        <dbReference type="Pfam" id="PF00675"/>
    </source>
</evidence>
<feature type="chain" id="PRO_5031238350" evidence="9">
    <location>
        <begin position="34"/>
        <end position="1004"/>
    </location>
</feature>
<dbReference type="GO" id="GO:0046872">
    <property type="term" value="F:metal ion binding"/>
    <property type="evidence" value="ECO:0007669"/>
    <property type="project" value="UniProtKB-KW"/>
</dbReference>
<dbReference type="InterPro" id="IPR050626">
    <property type="entry name" value="Peptidase_M16"/>
</dbReference>
<evidence type="ECO:0000256" key="6">
    <source>
        <dbReference type="ARBA" id="ARBA00022833"/>
    </source>
</evidence>
<feature type="domain" description="Peptidase M16 N-terminal" evidence="10">
    <location>
        <begin position="91"/>
        <end position="212"/>
    </location>
</feature>
<evidence type="ECO:0000256" key="9">
    <source>
        <dbReference type="SAM" id="SignalP"/>
    </source>
</evidence>
<dbReference type="SUPFAM" id="SSF63411">
    <property type="entry name" value="LuxS/MPP-like metallohydrolase"/>
    <property type="match status" value="3"/>
</dbReference>
<proteinExistence type="inferred from homology"/>
<dbReference type="EMBL" id="VDES01000002">
    <property type="protein sequence ID" value="MBA1374786.1"/>
    <property type="molecule type" value="Genomic_DNA"/>
</dbReference>
<dbReference type="AlphaFoldDB" id="A0A7V8RE38"/>
<evidence type="ECO:0000256" key="8">
    <source>
        <dbReference type="RuleBase" id="RU004447"/>
    </source>
</evidence>
<feature type="domain" description="Peptidase M16 C-terminal" evidence="11">
    <location>
        <begin position="249"/>
        <end position="427"/>
    </location>
</feature>
<evidence type="ECO:0000256" key="1">
    <source>
        <dbReference type="ARBA" id="ARBA00001947"/>
    </source>
</evidence>
<keyword evidence="4" id="KW-0479">Metal-binding</keyword>
<evidence type="ECO:0000313" key="13">
    <source>
        <dbReference type="Proteomes" id="UP000589292"/>
    </source>
</evidence>
<evidence type="ECO:0000256" key="4">
    <source>
        <dbReference type="ARBA" id="ARBA00022723"/>
    </source>
</evidence>
<keyword evidence="7" id="KW-0482">Metalloprotease</keyword>
<name>A0A7V8RE38_9SPHN</name>
<dbReference type="PANTHER" id="PTHR43690:SF17">
    <property type="entry name" value="PROTEIN YHJJ"/>
    <property type="match status" value="1"/>
</dbReference>
<organism evidence="12 13">
    <name type="scientific">Sphingomonas ursincola</name>
    <dbReference type="NCBI Taxonomy" id="56361"/>
    <lineage>
        <taxon>Bacteria</taxon>
        <taxon>Pseudomonadati</taxon>
        <taxon>Pseudomonadota</taxon>
        <taxon>Alphaproteobacteria</taxon>
        <taxon>Sphingomonadales</taxon>
        <taxon>Sphingomonadaceae</taxon>
        <taxon>Sphingomonas</taxon>
    </lineage>
</organism>
<comment type="cofactor">
    <cofactor evidence="1">
        <name>Zn(2+)</name>
        <dbReference type="ChEBI" id="CHEBI:29105"/>
    </cofactor>
</comment>
<evidence type="ECO:0000256" key="7">
    <source>
        <dbReference type="ARBA" id="ARBA00023049"/>
    </source>
</evidence>
<feature type="domain" description="Peptidase M16 C-terminal" evidence="11">
    <location>
        <begin position="722"/>
        <end position="887"/>
    </location>
</feature>
<dbReference type="InterPro" id="IPR001431">
    <property type="entry name" value="Pept_M16_Zn_BS"/>
</dbReference>
<dbReference type="Proteomes" id="UP000589292">
    <property type="component" value="Unassembled WGS sequence"/>
</dbReference>
<dbReference type="GO" id="GO:0004222">
    <property type="term" value="F:metalloendopeptidase activity"/>
    <property type="evidence" value="ECO:0007669"/>
    <property type="project" value="InterPro"/>
</dbReference>
<dbReference type="InterPro" id="IPR007863">
    <property type="entry name" value="Peptidase_M16_C"/>
</dbReference>
<accession>A0A7V8RE38</accession>
<protein>
    <submittedName>
        <fullName evidence="12">Insulinase family protein</fullName>
    </submittedName>
</protein>
<evidence type="ECO:0000256" key="5">
    <source>
        <dbReference type="ARBA" id="ARBA00022801"/>
    </source>
</evidence>
<dbReference type="PANTHER" id="PTHR43690">
    <property type="entry name" value="NARDILYSIN"/>
    <property type="match status" value="1"/>
</dbReference>
<evidence type="ECO:0000256" key="3">
    <source>
        <dbReference type="ARBA" id="ARBA00022670"/>
    </source>
</evidence>
<keyword evidence="6" id="KW-0862">Zinc</keyword>
<evidence type="ECO:0000259" key="11">
    <source>
        <dbReference type="Pfam" id="PF05193"/>
    </source>
</evidence>
<evidence type="ECO:0000313" key="12">
    <source>
        <dbReference type="EMBL" id="MBA1374786.1"/>
    </source>
</evidence>
<dbReference type="Pfam" id="PF00675">
    <property type="entry name" value="Peptidase_M16"/>
    <property type="match status" value="1"/>
</dbReference>
<dbReference type="InterPro" id="IPR011249">
    <property type="entry name" value="Metalloenz_LuxS/M16"/>
</dbReference>
<sequence>MDRGGRLPGTVAKSALAGMAAAALALLPATLLAQSAAPPLTDSSAAPAPQPVRDEAAIAAAWGYATSDLAPDPAVRLGVLPNGMRYAIRKNATPPGTAVMRLLIDVGSTAENEDERGLAHFIEHMAFNGTTNVPEGEMVKILERLGLEFGADTNAFTSYDQTGYLLDLPNVKAETVDTALYLLRETASEIRFDPKAIDRERGVILSELRTRANYAQRNRESLFEFTVPGTRIATRSPIGDKSVIETAPAERFRSFYERYYTPGRSTLVVVGDVDVAEIEAKILASFGNWEAKHGEAPDVPLGKIDTARTDEANIFTHPAIDEVATVLRFSPYVEEPDSKATRRAKLTRALAYNIVGRRLGRIARQENAPFVGASVGRSDVYKIANQSVLNVATRDGEWQRGLEAAERELRSALRYGFTKAELAEQLANFTTGYENAVRGQDTRSNDQLADQIMGMAKDGMIVTTPESQLERFTALRDALTPKMLLEALRKDFGTLDKPLIHLATKVDPAGGADGVRMAFAQAQKTKVARPQARDAQAFAYQDFGNPGTVVADSRIEDLGIRTIRFANNVRLNLKKTDFDKNRVLVSLRIDGGDLLASRDNPEATSLMNIFVRGGLEAHSLDDLYSIFAGRAVSLNFGSGEDYFGGYLATTPDDLKLQMQVLTAFTTHPGYRSEAINQYRSYLPNFYARLNATPEGAIGSQIGAILSDNDPRFSLADKAVFEKLTFDDLKAAIGDRLEKGAIEIGLVGDFDEEQAIAAVAATFGALPEREAEFRDYDEARTRQFTANRSPRVLHHKGEADQAIVEFYWPTTDDRDYREDVRLRLLAELLQIKVTDQIREQLGASYSPAARSFTSSIYPGYGYIQISTNVASADVEKVSEAVRHIAAELSAPAPLAGSPSTPSPIAADELARARTPILENIANSVKSNTAWLGVVDSAQSKPAKLDRFRSGGTAFGTVSADELLAMARTYLSPDRALLVQSLYEGAGTGTALAARQSPVAANAAPQ</sequence>
<feature type="signal peptide" evidence="9">
    <location>
        <begin position="1"/>
        <end position="33"/>
    </location>
</feature>
<reference evidence="12 13" key="1">
    <citation type="journal article" date="1994" name="Int. J. Syst. Bacteriol.">
        <title>Phylogenetic positions of novel aerobic, bacteriochlorophyll a-containing bacteria and description of Roseococcus thiosulfatophilus gen. nov., sp. nov., Erythromicrobium ramosum gen. nov., sp. nov., and Erythrobacter litoralis sp. nov.</title>
        <authorList>
            <person name="Yurkov V."/>
            <person name="Stackebrandt E."/>
            <person name="Holmes A."/>
            <person name="Fuerst J.A."/>
            <person name="Hugenholtz P."/>
            <person name="Golecki J."/>
            <person name="Gad'on N."/>
            <person name="Gorlenko V.M."/>
            <person name="Kompantseva E.I."/>
            <person name="Drews G."/>
        </authorList>
    </citation>
    <scope>NUCLEOTIDE SEQUENCE [LARGE SCALE GENOMIC DNA]</scope>
    <source>
        <strain evidence="12 13">KR-99</strain>
    </source>
</reference>